<name>X0TVZ9_9ZZZZ</name>
<sequence>MYPTFALAVILAYLLGSIPFGVIIAKAHGKDLRTIGSGNIGATNVSRALGRRWAYFCFVLDVLKGLVPMLAVRSCVEMPHPTPGLLSLWLCVGCAAILGHIFPIYLKFKGGKGVATS</sequence>
<evidence type="ECO:0000256" key="9">
    <source>
        <dbReference type="ARBA" id="ARBA00023264"/>
    </source>
</evidence>
<keyword evidence="6" id="KW-0443">Lipid metabolism</keyword>
<dbReference type="SMART" id="SM01207">
    <property type="entry name" value="G3P_acyltransf"/>
    <property type="match status" value="1"/>
</dbReference>
<proteinExistence type="predicted"/>
<protein>
    <recommendedName>
        <fullName evidence="12">Glycerol-3-phosphate acyltransferase</fullName>
    </recommendedName>
</protein>
<feature type="non-terminal residue" evidence="11">
    <location>
        <position position="117"/>
    </location>
</feature>
<dbReference type="EMBL" id="BARS01015604">
    <property type="protein sequence ID" value="GAF92317.1"/>
    <property type="molecule type" value="Genomic_DNA"/>
</dbReference>
<keyword evidence="5 10" id="KW-1133">Transmembrane helix</keyword>
<evidence type="ECO:0008006" key="12">
    <source>
        <dbReference type="Google" id="ProtNLM"/>
    </source>
</evidence>
<keyword evidence="4 10" id="KW-0812">Transmembrane</keyword>
<feature type="transmembrane region" description="Helical" evidence="10">
    <location>
        <begin position="6"/>
        <end position="25"/>
    </location>
</feature>
<dbReference type="InterPro" id="IPR003811">
    <property type="entry name" value="G3P_acylTferase_PlsY"/>
</dbReference>
<evidence type="ECO:0000256" key="6">
    <source>
        <dbReference type="ARBA" id="ARBA00023098"/>
    </source>
</evidence>
<keyword evidence="1" id="KW-1003">Cell membrane</keyword>
<keyword evidence="8" id="KW-0594">Phospholipid biosynthesis</keyword>
<dbReference type="GO" id="GO:0005886">
    <property type="term" value="C:plasma membrane"/>
    <property type="evidence" value="ECO:0007669"/>
    <property type="project" value="InterPro"/>
</dbReference>
<keyword evidence="3" id="KW-0808">Transferase</keyword>
<comment type="caution">
    <text evidence="11">The sequence shown here is derived from an EMBL/GenBank/DDBJ whole genome shotgun (WGS) entry which is preliminary data.</text>
</comment>
<dbReference type="PANTHER" id="PTHR30309">
    <property type="entry name" value="INNER MEMBRANE PROTEIN YGIH"/>
    <property type="match status" value="1"/>
</dbReference>
<evidence type="ECO:0000256" key="2">
    <source>
        <dbReference type="ARBA" id="ARBA00022516"/>
    </source>
</evidence>
<evidence type="ECO:0000256" key="3">
    <source>
        <dbReference type="ARBA" id="ARBA00022679"/>
    </source>
</evidence>
<dbReference type="Pfam" id="PF02660">
    <property type="entry name" value="G3P_acyltransf"/>
    <property type="match status" value="1"/>
</dbReference>
<dbReference type="PANTHER" id="PTHR30309:SF0">
    <property type="entry name" value="GLYCEROL-3-PHOSPHATE ACYLTRANSFERASE-RELATED"/>
    <property type="match status" value="1"/>
</dbReference>
<dbReference type="GO" id="GO:0043772">
    <property type="term" value="F:acyl-phosphate glycerol-3-phosphate acyltransferase activity"/>
    <property type="evidence" value="ECO:0007669"/>
    <property type="project" value="InterPro"/>
</dbReference>
<evidence type="ECO:0000256" key="10">
    <source>
        <dbReference type="SAM" id="Phobius"/>
    </source>
</evidence>
<keyword evidence="2" id="KW-0444">Lipid biosynthesis</keyword>
<accession>X0TVZ9</accession>
<reference evidence="11" key="1">
    <citation type="journal article" date="2014" name="Front. Microbiol.">
        <title>High frequency of phylogenetically diverse reductive dehalogenase-homologous genes in deep subseafloor sedimentary metagenomes.</title>
        <authorList>
            <person name="Kawai M."/>
            <person name="Futagami T."/>
            <person name="Toyoda A."/>
            <person name="Takaki Y."/>
            <person name="Nishi S."/>
            <person name="Hori S."/>
            <person name="Arai W."/>
            <person name="Tsubouchi T."/>
            <person name="Morono Y."/>
            <person name="Uchiyama I."/>
            <person name="Ito T."/>
            <person name="Fujiyama A."/>
            <person name="Inagaki F."/>
            <person name="Takami H."/>
        </authorList>
    </citation>
    <scope>NUCLEOTIDE SEQUENCE</scope>
    <source>
        <strain evidence="11">Expedition CK06-06</strain>
    </source>
</reference>
<evidence type="ECO:0000256" key="5">
    <source>
        <dbReference type="ARBA" id="ARBA00022989"/>
    </source>
</evidence>
<evidence type="ECO:0000256" key="4">
    <source>
        <dbReference type="ARBA" id="ARBA00022692"/>
    </source>
</evidence>
<feature type="transmembrane region" description="Helical" evidence="10">
    <location>
        <begin position="84"/>
        <end position="106"/>
    </location>
</feature>
<dbReference type="AlphaFoldDB" id="X0TVZ9"/>
<feature type="transmembrane region" description="Helical" evidence="10">
    <location>
        <begin position="53"/>
        <end position="72"/>
    </location>
</feature>
<evidence type="ECO:0000313" key="11">
    <source>
        <dbReference type="EMBL" id="GAF92317.1"/>
    </source>
</evidence>
<evidence type="ECO:0000256" key="8">
    <source>
        <dbReference type="ARBA" id="ARBA00023209"/>
    </source>
</evidence>
<keyword evidence="7 10" id="KW-0472">Membrane</keyword>
<gene>
    <name evidence="11" type="ORF">S01H1_25791</name>
</gene>
<evidence type="ECO:0000256" key="1">
    <source>
        <dbReference type="ARBA" id="ARBA00022475"/>
    </source>
</evidence>
<keyword evidence="9" id="KW-1208">Phospholipid metabolism</keyword>
<evidence type="ECO:0000256" key="7">
    <source>
        <dbReference type="ARBA" id="ARBA00023136"/>
    </source>
</evidence>
<dbReference type="GO" id="GO:0008654">
    <property type="term" value="P:phospholipid biosynthetic process"/>
    <property type="evidence" value="ECO:0007669"/>
    <property type="project" value="UniProtKB-KW"/>
</dbReference>
<organism evidence="11">
    <name type="scientific">marine sediment metagenome</name>
    <dbReference type="NCBI Taxonomy" id="412755"/>
    <lineage>
        <taxon>unclassified sequences</taxon>
        <taxon>metagenomes</taxon>
        <taxon>ecological metagenomes</taxon>
    </lineage>
</organism>